<protein>
    <submittedName>
        <fullName evidence="3">DUF4244 domain-containing protein</fullName>
    </submittedName>
</protein>
<proteinExistence type="predicted"/>
<feature type="transmembrane region" description="Helical" evidence="1">
    <location>
        <begin position="52"/>
        <end position="71"/>
    </location>
</feature>
<evidence type="ECO:0000256" key="1">
    <source>
        <dbReference type="SAM" id="Phobius"/>
    </source>
</evidence>
<dbReference type="RefSeq" id="WP_004810383.1">
    <property type="nucleotide sequence ID" value="NZ_AP024308.1"/>
</dbReference>
<keyword evidence="1" id="KW-0812">Transmembrane</keyword>
<dbReference type="STRING" id="33010.BFS79_05905"/>
<dbReference type="AlphaFoldDB" id="A0A1B9VTD0"/>
<dbReference type="GeneID" id="29843819"/>
<sequence>MSEKNPTTEPVISARSLDLVGSTEAAVEPSARGRYRAARNKLIDRGMATAEYAVGILAAVALALVMLKIVTHQEVFTKLLKLVVGIIGKAGGMLP</sequence>
<accession>A0A1B9VTD0</accession>
<dbReference type="EMBL" id="JBAKUA010000003">
    <property type="protein sequence ID" value="MEH1546103.1"/>
    <property type="molecule type" value="Genomic_DNA"/>
</dbReference>
<evidence type="ECO:0000313" key="3">
    <source>
        <dbReference type="EMBL" id="RFT42134.1"/>
    </source>
</evidence>
<reference evidence="2" key="2">
    <citation type="submission" date="2024-02" db="EMBL/GenBank/DDBJ databases">
        <title>Bacterial skin colonization with Propionibacterium avidum as a risk factor for Periprosthetic Joint Infections - a single-center prospective study.</title>
        <authorList>
            <person name="Achermann Y."/>
        </authorList>
    </citation>
    <scope>NUCLEOTIDE SEQUENCE</scope>
    <source>
        <strain evidence="2">PAVI-2017310195</strain>
    </source>
</reference>
<evidence type="ECO:0000313" key="4">
    <source>
        <dbReference type="Proteomes" id="UP000259211"/>
    </source>
</evidence>
<name>A0A1B9VTD0_9ACTN</name>
<dbReference type="Proteomes" id="UP000259211">
    <property type="component" value="Unassembled WGS sequence"/>
</dbReference>
<keyword evidence="1" id="KW-1133">Transmembrane helix</keyword>
<comment type="caution">
    <text evidence="3">The sequence shown here is derived from an EMBL/GenBank/DDBJ whole genome shotgun (WGS) entry which is preliminary data.</text>
</comment>
<dbReference type="OrthoDB" id="3712114at2"/>
<keyword evidence="1" id="KW-0472">Membrane</keyword>
<gene>
    <name evidence="3" type="ORF">CHT91_11775</name>
    <name evidence="2" type="ORF">V7F78_03530</name>
</gene>
<evidence type="ECO:0000313" key="2">
    <source>
        <dbReference type="EMBL" id="MEH1546103.1"/>
    </source>
</evidence>
<dbReference type="Pfam" id="PF14029">
    <property type="entry name" value="DUF4244"/>
    <property type="match status" value="1"/>
</dbReference>
<dbReference type="Proteomes" id="UP001309299">
    <property type="component" value="Unassembled WGS sequence"/>
</dbReference>
<reference evidence="3 4" key="1">
    <citation type="submission" date="2017-07" db="EMBL/GenBank/DDBJ databases">
        <authorList>
            <person name="Sun Z.S."/>
            <person name="Albrecht U."/>
            <person name="Echele G."/>
            <person name="Lee C.C."/>
        </authorList>
    </citation>
    <scope>NUCLEOTIDE SEQUENCE [LARGE SCALE GENOMIC DNA]</scope>
    <source>
        <strain evidence="3 4">P16-029</strain>
    </source>
</reference>
<dbReference type="InterPro" id="IPR025338">
    <property type="entry name" value="DUF4244"/>
</dbReference>
<organism evidence="3 4">
    <name type="scientific">Cutibacterium avidum</name>
    <dbReference type="NCBI Taxonomy" id="33010"/>
    <lineage>
        <taxon>Bacteria</taxon>
        <taxon>Bacillati</taxon>
        <taxon>Actinomycetota</taxon>
        <taxon>Actinomycetes</taxon>
        <taxon>Propionibacteriales</taxon>
        <taxon>Propionibacteriaceae</taxon>
        <taxon>Cutibacterium</taxon>
    </lineage>
</organism>
<dbReference type="EMBL" id="NOWI01000012">
    <property type="protein sequence ID" value="RFT42134.1"/>
    <property type="molecule type" value="Genomic_DNA"/>
</dbReference>